<name>D8TNH0_VOLCA</name>
<keyword evidence="2" id="KW-1185">Reference proteome</keyword>
<dbReference type="InParanoid" id="D8TNH0"/>
<organism evidence="2">
    <name type="scientific">Volvox carteri f. nagariensis</name>
    <dbReference type="NCBI Taxonomy" id="3068"/>
    <lineage>
        <taxon>Eukaryota</taxon>
        <taxon>Viridiplantae</taxon>
        <taxon>Chlorophyta</taxon>
        <taxon>core chlorophytes</taxon>
        <taxon>Chlorophyceae</taxon>
        <taxon>CS clade</taxon>
        <taxon>Chlamydomonadales</taxon>
        <taxon>Volvocaceae</taxon>
        <taxon>Volvox</taxon>
    </lineage>
</organism>
<sequence>MSFAKFPPRALSLLPTLLPLPHLAFSFAIAKHFFALSIKSRNGTDEMKRSLIRLWEYIIKTDPTARTEDTRSLRIKAKPSHYEAHLYNCFVVQGVLGSRTCCRAVCLAEEALVRVQTLGFNKQALAWGC</sequence>
<evidence type="ECO:0000313" key="1">
    <source>
        <dbReference type="EMBL" id="EFJ50838.1"/>
    </source>
</evidence>
<dbReference type="Proteomes" id="UP000001058">
    <property type="component" value="Unassembled WGS sequence"/>
</dbReference>
<dbReference type="GeneID" id="9621117"/>
<dbReference type="KEGG" id="vcn:VOLCADRAFT_88175"/>
<proteinExistence type="predicted"/>
<dbReference type="AlphaFoldDB" id="D8TNH0"/>
<gene>
    <name evidence="1" type="ORF">VOLCADRAFT_88175</name>
</gene>
<protein>
    <submittedName>
        <fullName evidence="1">Uncharacterized protein</fullName>
    </submittedName>
</protein>
<dbReference type="RefSeq" id="XP_002947850.1">
    <property type="nucleotide sequence ID" value="XM_002947804.1"/>
</dbReference>
<evidence type="ECO:0000313" key="2">
    <source>
        <dbReference type="Proteomes" id="UP000001058"/>
    </source>
</evidence>
<dbReference type="EMBL" id="GL378329">
    <property type="protein sequence ID" value="EFJ50838.1"/>
    <property type="molecule type" value="Genomic_DNA"/>
</dbReference>
<accession>D8TNH0</accession>
<reference evidence="1 2" key="1">
    <citation type="journal article" date="2010" name="Science">
        <title>Genomic analysis of organismal complexity in the multicellular green alga Volvox carteri.</title>
        <authorList>
            <person name="Prochnik S.E."/>
            <person name="Umen J."/>
            <person name="Nedelcu A.M."/>
            <person name="Hallmann A."/>
            <person name="Miller S.M."/>
            <person name="Nishii I."/>
            <person name="Ferris P."/>
            <person name="Kuo A."/>
            <person name="Mitros T."/>
            <person name="Fritz-Laylin L.K."/>
            <person name="Hellsten U."/>
            <person name="Chapman J."/>
            <person name="Simakov O."/>
            <person name="Rensing S.A."/>
            <person name="Terry A."/>
            <person name="Pangilinan J."/>
            <person name="Kapitonov V."/>
            <person name="Jurka J."/>
            <person name="Salamov A."/>
            <person name="Shapiro H."/>
            <person name="Schmutz J."/>
            <person name="Grimwood J."/>
            <person name="Lindquist E."/>
            <person name="Lucas S."/>
            <person name="Grigoriev I.V."/>
            <person name="Schmitt R."/>
            <person name="Kirk D."/>
            <person name="Rokhsar D.S."/>
        </authorList>
    </citation>
    <scope>NUCLEOTIDE SEQUENCE [LARGE SCALE GENOMIC DNA]</scope>
    <source>
        <strain evidence="2">f. Nagariensis / Eve</strain>
    </source>
</reference>